<evidence type="ECO:0000256" key="5">
    <source>
        <dbReference type="ARBA" id="ARBA00024029"/>
    </source>
</evidence>
<proteinExistence type="inferred from homology"/>
<dbReference type="OrthoDB" id="9779768at2"/>
<dbReference type="AlphaFoldDB" id="A0A143BMP1"/>
<evidence type="ECO:0000313" key="7">
    <source>
        <dbReference type="Proteomes" id="UP000076404"/>
    </source>
</evidence>
<dbReference type="RefSeq" id="WP_043579445.1">
    <property type="nucleotide sequence ID" value="NZ_CP011454.1"/>
</dbReference>
<dbReference type="Proteomes" id="UP000076404">
    <property type="component" value="Chromosome"/>
</dbReference>
<dbReference type="GO" id="GO:0009231">
    <property type="term" value="P:riboflavin biosynthetic process"/>
    <property type="evidence" value="ECO:0007669"/>
    <property type="project" value="TreeGrafter"/>
</dbReference>
<sequence length="262" mass="28236">MPHDYSPRTGVLQEQTWPAMRDAHWPVALLPFGATEPHNTHLPYGTDTILGSEVAARVAAACNARGTNVVALPAVPFGVNTTQLDLPFTINLMPSTQLAVLRDVVRSLEPHGVRGLVLLNAHGGNELRALVRELQPSTPIMLAIVNWWQAADQSTFEQAGDHAGELETAAVMHVAPHLVVPDRAQWGDGRSNPSTLEGVRKGVAWMPRRWTQATVDTGVGDPRAATAENGATFMEQAVERISAFCCELAVADPARLWASQAP</sequence>
<evidence type="ECO:0008006" key="8">
    <source>
        <dbReference type="Google" id="ProtNLM"/>
    </source>
</evidence>
<dbReference type="GO" id="GO:0046872">
    <property type="term" value="F:metal ion binding"/>
    <property type="evidence" value="ECO:0007669"/>
    <property type="project" value="UniProtKB-KW"/>
</dbReference>
<dbReference type="SUPFAM" id="SSF102215">
    <property type="entry name" value="Creatininase"/>
    <property type="match status" value="1"/>
</dbReference>
<dbReference type="EMBL" id="CP011454">
    <property type="protein sequence ID" value="AMW05704.1"/>
    <property type="molecule type" value="Genomic_DNA"/>
</dbReference>
<evidence type="ECO:0000256" key="1">
    <source>
        <dbReference type="ARBA" id="ARBA00001947"/>
    </source>
</evidence>
<dbReference type="InterPro" id="IPR024087">
    <property type="entry name" value="Creatininase-like_sf"/>
</dbReference>
<protein>
    <recommendedName>
        <fullName evidence="8">Amidase</fullName>
    </recommendedName>
</protein>
<accession>A0A143BMP1</accession>
<dbReference type="KEGG" id="gph:GEMMAAP_14645"/>
<name>A0A143BMP1_9BACT</name>
<keyword evidence="7" id="KW-1185">Reference proteome</keyword>
<dbReference type="InterPro" id="IPR003785">
    <property type="entry name" value="Creatininase/forma_Hydrolase"/>
</dbReference>
<evidence type="ECO:0000256" key="2">
    <source>
        <dbReference type="ARBA" id="ARBA00022723"/>
    </source>
</evidence>
<organism evidence="6 7">
    <name type="scientific">Gemmatimonas phototrophica</name>
    <dbReference type="NCBI Taxonomy" id="1379270"/>
    <lineage>
        <taxon>Bacteria</taxon>
        <taxon>Pseudomonadati</taxon>
        <taxon>Gemmatimonadota</taxon>
        <taxon>Gemmatimonadia</taxon>
        <taxon>Gemmatimonadales</taxon>
        <taxon>Gemmatimonadaceae</taxon>
        <taxon>Gemmatimonas</taxon>
    </lineage>
</organism>
<keyword evidence="3" id="KW-0378">Hydrolase</keyword>
<keyword evidence="4" id="KW-0862">Zinc</keyword>
<reference evidence="6 7" key="2">
    <citation type="journal article" date="2016" name="Environ. Microbiol. Rep.">
        <title>Metagenomic evidence for the presence of phototrophic Gemmatimonadetes bacteria in diverse environments.</title>
        <authorList>
            <person name="Zeng Y."/>
            <person name="Baumbach J."/>
            <person name="Barbosa E.G."/>
            <person name="Azevedo V."/>
            <person name="Zhang C."/>
            <person name="Koblizek M."/>
        </authorList>
    </citation>
    <scope>NUCLEOTIDE SEQUENCE [LARGE SCALE GENOMIC DNA]</scope>
    <source>
        <strain evidence="6 7">AP64</strain>
    </source>
</reference>
<reference evidence="6 7" key="1">
    <citation type="journal article" date="2014" name="Proc. Natl. Acad. Sci. U.S.A.">
        <title>Functional type 2 photosynthetic reaction centers found in the rare bacterial phylum Gemmatimonadetes.</title>
        <authorList>
            <person name="Zeng Y."/>
            <person name="Feng F."/>
            <person name="Medova H."/>
            <person name="Dean J."/>
            <person name="Koblizek M."/>
        </authorList>
    </citation>
    <scope>NUCLEOTIDE SEQUENCE [LARGE SCALE GENOMIC DNA]</scope>
    <source>
        <strain evidence="6 7">AP64</strain>
    </source>
</reference>
<evidence type="ECO:0000256" key="3">
    <source>
        <dbReference type="ARBA" id="ARBA00022801"/>
    </source>
</evidence>
<dbReference type="eggNOG" id="COG1402">
    <property type="taxonomic scope" value="Bacteria"/>
</dbReference>
<comment type="cofactor">
    <cofactor evidence="1">
        <name>Zn(2+)</name>
        <dbReference type="ChEBI" id="CHEBI:29105"/>
    </cofactor>
</comment>
<evidence type="ECO:0000313" key="6">
    <source>
        <dbReference type="EMBL" id="AMW05704.1"/>
    </source>
</evidence>
<dbReference type="Gene3D" id="3.40.50.10310">
    <property type="entry name" value="Creatininase"/>
    <property type="match status" value="1"/>
</dbReference>
<gene>
    <name evidence="6" type="ORF">GEMMAAP_14645</name>
</gene>
<evidence type="ECO:0000256" key="4">
    <source>
        <dbReference type="ARBA" id="ARBA00022833"/>
    </source>
</evidence>
<dbReference type="GO" id="GO:0016811">
    <property type="term" value="F:hydrolase activity, acting on carbon-nitrogen (but not peptide) bonds, in linear amides"/>
    <property type="evidence" value="ECO:0007669"/>
    <property type="project" value="TreeGrafter"/>
</dbReference>
<dbReference type="PANTHER" id="PTHR35005">
    <property type="entry name" value="3-DEHYDRO-SCYLLO-INOSOSE HYDROLASE"/>
    <property type="match status" value="1"/>
</dbReference>
<dbReference type="STRING" id="1379270.GEMMAAP_14645"/>
<dbReference type="Pfam" id="PF02633">
    <property type="entry name" value="Creatininase"/>
    <property type="match status" value="1"/>
</dbReference>
<comment type="similarity">
    <text evidence="5">Belongs to the creatininase superfamily.</text>
</comment>
<keyword evidence="2" id="KW-0479">Metal-binding</keyword>
<dbReference type="PANTHER" id="PTHR35005:SF1">
    <property type="entry name" value="2-AMINO-5-FORMYLAMINO-6-RIBOSYLAMINOPYRIMIDIN-4(3H)-ONE 5'-MONOPHOSPHATE DEFORMYLASE"/>
    <property type="match status" value="1"/>
</dbReference>